<proteinExistence type="predicted"/>
<dbReference type="AlphaFoldDB" id="A0A6C0H0H6"/>
<evidence type="ECO:0000313" key="1">
    <source>
        <dbReference type="EMBL" id="QHT74022.1"/>
    </source>
</evidence>
<dbReference type="EMBL" id="MN739836">
    <property type="protein sequence ID" value="QHT74022.1"/>
    <property type="molecule type" value="Genomic_DNA"/>
</dbReference>
<protein>
    <submittedName>
        <fullName evidence="1">Uncharacterized protein</fullName>
    </submittedName>
</protein>
<organism evidence="1">
    <name type="scientific">viral metagenome</name>
    <dbReference type="NCBI Taxonomy" id="1070528"/>
    <lineage>
        <taxon>unclassified sequences</taxon>
        <taxon>metagenomes</taxon>
        <taxon>organismal metagenomes</taxon>
    </lineage>
</organism>
<reference evidence="1" key="1">
    <citation type="journal article" date="2020" name="Nature">
        <title>Giant virus diversity and host interactions through global metagenomics.</title>
        <authorList>
            <person name="Schulz F."/>
            <person name="Roux S."/>
            <person name="Paez-Espino D."/>
            <person name="Jungbluth S."/>
            <person name="Walsh D.A."/>
            <person name="Denef V.J."/>
            <person name="McMahon K.D."/>
            <person name="Konstantinidis K.T."/>
            <person name="Eloe-Fadrosh E.A."/>
            <person name="Kyrpides N.C."/>
            <person name="Woyke T."/>
        </authorList>
    </citation>
    <scope>NUCLEOTIDE SEQUENCE</scope>
    <source>
        <strain evidence="1">GVMAG-M-3300023179-4</strain>
    </source>
</reference>
<name>A0A6C0H0H6_9ZZZZ</name>
<accession>A0A6C0H0H6</accession>
<sequence>MFDIILLFIILIALIVIIIQKSEKMTDHNFKYLNSKSSIFVKNNLYSNNEQIEITTLPTCTLNIKYDYGSNFNLIINNDISIYQNIIDPLEHTIELDNLNYNLTSISWKLSKFKYNDMNVGLDLYLTHQNFNSLHKLIIVIPLSLTSNKIKPFINEKETFKNVGYKKMSKDLLIYTDTKIYDNSDKNFLTPAYYKIKDKTKLLIQSQKNLYDLKIKKNDTKFSLDKLITSPVLIPTYECCTDSIGQNIRFNFCDVQQLLSDNTKFYQLEDKEANKYFISDPIEFDEELGLTIMNNLSYDTSILFLKK</sequence>